<feature type="non-terminal residue" evidence="1">
    <location>
        <position position="124"/>
    </location>
</feature>
<feature type="non-terminal residue" evidence="1">
    <location>
        <position position="1"/>
    </location>
</feature>
<reference evidence="1" key="2">
    <citation type="journal article" date="2002" name="Virus Res.">
        <title>Molecular confirmation of an adenovirus in brushtail possums (Trichosurus vulpecula).</title>
        <authorList>
            <person name="Thomson D."/>
            <person name="Meers J."/>
            <person name="Harrach B."/>
        </authorList>
    </citation>
    <scope>NUCLEOTIDE SEQUENCE</scope>
</reference>
<organism evidence="1">
    <name type="scientific">Possum atadenovirus A</name>
    <dbReference type="NCBI Taxonomy" id="121816"/>
    <lineage>
        <taxon>Viruses</taxon>
        <taxon>Varidnaviria</taxon>
        <taxon>Bamfordvirae</taxon>
        <taxon>Preplasmiviricota</taxon>
        <taxon>Polisuviricotina</taxon>
        <taxon>Pharingeaviricetes</taxon>
        <taxon>Rowavirales</taxon>
        <taxon>Adenoviridae</taxon>
        <taxon>Barthadenovirus</taxon>
        <taxon>Barthadenovirus vulpeculae</taxon>
    </lineage>
</organism>
<name>Q9IX56_9ADEN</name>
<reference evidence="1" key="1">
    <citation type="submission" date="2000-03" db="EMBL/GenBank/DDBJ databases">
        <authorList>
            <person name="Thomson D.M."/>
            <person name="Meers J."/>
        </authorList>
    </citation>
    <scope>NUCLEOTIDE SEQUENCE</scope>
</reference>
<accession>Q9IX56</accession>
<dbReference type="EMBL" id="AF249331">
    <property type="protein sequence ID" value="AAF65555.1"/>
    <property type="molecule type" value="Genomic_DNA"/>
</dbReference>
<proteinExistence type="predicted"/>
<evidence type="ECO:0000313" key="1">
    <source>
        <dbReference type="EMBL" id="AAF65555.1"/>
    </source>
</evidence>
<sequence>TRIDNKKTVFLSEIQEEDARKIKEGSYEISSYTTVMNSALPKRNISKWLNFMTDLPEVSENDVEENNFMTADDVPFIDNSHVTFKPITHLTASCHELVLASIEDTSEWINNKRYPTHIASFVLA</sequence>
<protein>
    <submittedName>
        <fullName evidence="1">DNA polymerase</fullName>
    </submittedName>
</protein>